<reference evidence="1" key="1">
    <citation type="submission" date="2023-03" db="EMBL/GenBank/DDBJ databases">
        <title>Massive genome expansion in bonnet fungi (Mycena s.s.) driven by repeated elements and novel gene families across ecological guilds.</title>
        <authorList>
            <consortium name="Lawrence Berkeley National Laboratory"/>
            <person name="Harder C.B."/>
            <person name="Miyauchi S."/>
            <person name="Viragh M."/>
            <person name="Kuo A."/>
            <person name="Thoen E."/>
            <person name="Andreopoulos B."/>
            <person name="Lu D."/>
            <person name="Skrede I."/>
            <person name="Drula E."/>
            <person name="Henrissat B."/>
            <person name="Morin E."/>
            <person name="Kohler A."/>
            <person name="Barry K."/>
            <person name="LaButti K."/>
            <person name="Morin E."/>
            <person name="Salamov A."/>
            <person name="Lipzen A."/>
            <person name="Mereny Z."/>
            <person name="Hegedus B."/>
            <person name="Baldrian P."/>
            <person name="Stursova M."/>
            <person name="Weitz H."/>
            <person name="Taylor A."/>
            <person name="Grigoriev I.V."/>
            <person name="Nagy L.G."/>
            <person name="Martin F."/>
            <person name="Kauserud H."/>
        </authorList>
    </citation>
    <scope>NUCLEOTIDE SEQUENCE</scope>
    <source>
        <strain evidence="1">CBHHK067</strain>
    </source>
</reference>
<organism evidence="1 2">
    <name type="scientific">Mycena rosella</name>
    <name type="common">Pink bonnet</name>
    <name type="synonym">Agaricus rosellus</name>
    <dbReference type="NCBI Taxonomy" id="1033263"/>
    <lineage>
        <taxon>Eukaryota</taxon>
        <taxon>Fungi</taxon>
        <taxon>Dikarya</taxon>
        <taxon>Basidiomycota</taxon>
        <taxon>Agaricomycotina</taxon>
        <taxon>Agaricomycetes</taxon>
        <taxon>Agaricomycetidae</taxon>
        <taxon>Agaricales</taxon>
        <taxon>Marasmiineae</taxon>
        <taxon>Mycenaceae</taxon>
        <taxon>Mycena</taxon>
    </lineage>
</organism>
<evidence type="ECO:0000313" key="2">
    <source>
        <dbReference type="Proteomes" id="UP001221757"/>
    </source>
</evidence>
<proteinExistence type="predicted"/>
<dbReference type="Proteomes" id="UP001221757">
    <property type="component" value="Unassembled WGS sequence"/>
</dbReference>
<gene>
    <name evidence="1" type="ORF">B0H17DRAFT_363863</name>
</gene>
<dbReference type="AlphaFoldDB" id="A0AAD7MAU4"/>
<sequence length="223" mass="24592">MECRWPRSVGMAFSSLHTLNTGTSFIPSDVVMLSTNARRARVSQLRSGPRCSAHNCRPPAAESQLWRTVFVPRAQARRPACGEAARLRRLVKDVVGTESGLLLYHRAASRTAASSCVYFLRVALLLTCGDSIGQLLYVPRRSTVDTSTGGPARAERVSVPAPVRGRQGAVRKLHPFLLHRCMILSIPFHIPKSSPRLHPPHLPHSFVSHPPRPVLRTSSFLVL</sequence>
<protein>
    <submittedName>
        <fullName evidence="1">Uncharacterized protein</fullName>
    </submittedName>
</protein>
<evidence type="ECO:0000313" key="1">
    <source>
        <dbReference type="EMBL" id="KAJ7708739.1"/>
    </source>
</evidence>
<name>A0AAD7MAU4_MYCRO</name>
<accession>A0AAD7MAU4</accession>
<comment type="caution">
    <text evidence="1">The sequence shown here is derived from an EMBL/GenBank/DDBJ whole genome shotgun (WGS) entry which is preliminary data.</text>
</comment>
<keyword evidence="2" id="KW-1185">Reference proteome</keyword>
<dbReference type="EMBL" id="JARKIE010000003">
    <property type="protein sequence ID" value="KAJ7708739.1"/>
    <property type="molecule type" value="Genomic_DNA"/>
</dbReference>